<name>A0A1Q8W094_9ACTO</name>
<keyword evidence="1" id="KW-1133">Transmembrane helix</keyword>
<evidence type="ECO:0000313" key="2">
    <source>
        <dbReference type="EMBL" id="OLO54241.1"/>
    </source>
</evidence>
<evidence type="ECO:0008006" key="4">
    <source>
        <dbReference type="Google" id="ProtNLM"/>
    </source>
</evidence>
<reference evidence="2 3" key="1">
    <citation type="submission" date="2016-12" db="EMBL/GenBank/DDBJ databases">
        <title>Genomic comparison of strains in the 'Actinomyces naeslundii' group.</title>
        <authorList>
            <person name="Mughal S.R."/>
            <person name="Do T."/>
            <person name="Gilbert S.C."/>
            <person name="Witherden E.A."/>
            <person name="Didelot X."/>
            <person name="Beighton D."/>
        </authorList>
    </citation>
    <scope>NUCLEOTIDE SEQUENCE [LARGE SCALE GENOMIC DNA]</scope>
    <source>
        <strain evidence="2 3">MMRCO6-1</strain>
    </source>
</reference>
<feature type="transmembrane region" description="Helical" evidence="1">
    <location>
        <begin position="7"/>
        <end position="24"/>
    </location>
</feature>
<evidence type="ECO:0000313" key="3">
    <source>
        <dbReference type="Proteomes" id="UP000185772"/>
    </source>
</evidence>
<feature type="transmembrane region" description="Helical" evidence="1">
    <location>
        <begin position="44"/>
        <end position="65"/>
    </location>
</feature>
<keyword evidence="1" id="KW-0472">Membrane</keyword>
<dbReference type="InterPro" id="IPR020348">
    <property type="entry name" value="Uncharacterised_YvaD"/>
</dbReference>
<protein>
    <recommendedName>
        <fullName evidence="4">YvaD family protein</fullName>
    </recommendedName>
</protein>
<dbReference type="EMBL" id="MSKM01000014">
    <property type="protein sequence ID" value="OLO54241.1"/>
    <property type="molecule type" value="Genomic_DNA"/>
</dbReference>
<feature type="transmembrane region" description="Helical" evidence="1">
    <location>
        <begin position="77"/>
        <end position="98"/>
    </location>
</feature>
<organism evidence="2 3">
    <name type="scientific">Actinomyces oris</name>
    <dbReference type="NCBI Taxonomy" id="544580"/>
    <lineage>
        <taxon>Bacteria</taxon>
        <taxon>Bacillati</taxon>
        <taxon>Actinomycetota</taxon>
        <taxon>Actinomycetes</taxon>
        <taxon>Actinomycetales</taxon>
        <taxon>Actinomycetaceae</taxon>
        <taxon>Actinomyces</taxon>
    </lineage>
</organism>
<dbReference type="Proteomes" id="UP000185772">
    <property type="component" value="Unassembled WGS sequence"/>
</dbReference>
<keyword evidence="1" id="KW-0812">Transmembrane</keyword>
<accession>A0A1Q8W094</accession>
<proteinExistence type="predicted"/>
<comment type="caution">
    <text evidence="2">The sequence shown here is derived from an EMBL/GenBank/DDBJ whole genome shotgun (WGS) entry which is preliminary data.</text>
</comment>
<dbReference type="Pfam" id="PF17314">
    <property type="entry name" value="DUF5360"/>
    <property type="match status" value="1"/>
</dbReference>
<dbReference type="RefSeq" id="WP_070659031.1">
    <property type="nucleotide sequence ID" value="NZ_MSKM01000014.1"/>
</dbReference>
<evidence type="ECO:0000256" key="1">
    <source>
        <dbReference type="SAM" id="Phobius"/>
    </source>
</evidence>
<gene>
    <name evidence="2" type="ORF">BKH27_04470</name>
</gene>
<sequence length="135" mass="15680">MRAFFKPLLVLVDAGLLLYWFMVITDLFPKDLRFRDYSNEIVQAWNWSFFPLDVAAALVVFLGVFLMNRKIAAGELVLMFGLTLTFCAGFMAISFWAYYGDFEIFWWGANSILMIVPLLVFANMIYEKMRPTQVS</sequence>
<feature type="transmembrane region" description="Helical" evidence="1">
    <location>
        <begin position="104"/>
        <end position="126"/>
    </location>
</feature>
<dbReference type="AlphaFoldDB" id="A0A1Q8W094"/>